<dbReference type="AlphaFoldDB" id="A0A085ZT41"/>
<evidence type="ECO:0000256" key="1">
    <source>
        <dbReference type="ARBA" id="ARBA00008467"/>
    </source>
</evidence>
<dbReference type="InterPro" id="IPR014030">
    <property type="entry name" value="Ketoacyl_synth_N"/>
</dbReference>
<dbReference type="RefSeq" id="WP_035688422.1">
    <property type="nucleotide sequence ID" value="NZ_JPRL01000001.1"/>
</dbReference>
<dbReference type="Pfam" id="PF00109">
    <property type="entry name" value="ketoacyl-synt"/>
    <property type="match status" value="1"/>
</dbReference>
<dbReference type="PROSITE" id="PS52004">
    <property type="entry name" value="KS3_2"/>
    <property type="match status" value="1"/>
</dbReference>
<keyword evidence="6" id="KW-1185">Reference proteome</keyword>
<dbReference type="Proteomes" id="UP000028715">
    <property type="component" value="Unassembled WGS sequence"/>
</dbReference>
<protein>
    <submittedName>
        <fullName evidence="5">Beta-ketoacyl synthase</fullName>
    </submittedName>
</protein>
<comment type="caution">
    <text evidence="5">The sequence shown here is derived from an EMBL/GenBank/DDBJ whole genome shotgun (WGS) entry which is preliminary data.</text>
</comment>
<dbReference type="GO" id="GO:0004315">
    <property type="term" value="F:3-oxoacyl-[acyl-carrier-protein] synthase activity"/>
    <property type="evidence" value="ECO:0007669"/>
    <property type="project" value="TreeGrafter"/>
</dbReference>
<evidence type="ECO:0000313" key="5">
    <source>
        <dbReference type="EMBL" id="KFF07605.1"/>
    </source>
</evidence>
<dbReference type="EMBL" id="JPRL01000001">
    <property type="protein sequence ID" value="KFF07605.1"/>
    <property type="molecule type" value="Genomic_DNA"/>
</dbReference>
<dbReference type="PANTHER" id="PTHR11712:SF336">
    <property type="entry name" value="3-OXOACYL-[ACYL-CARRIER-PROTEIN] SYNTHASE, MITOCHONDRIAL"/>
    <property type="match status" value="1"/>
</dbReference>
<evidence type="ECO:0000256" key="2">
    <source>
        <dbReference type="ARBA" id="ARBA00022679"/>
    </source>
</evidence>
<dbReference type="GO" id="GO:0005829">
    <property type="term" value="C:cytosol"/>
    <property type="evidence" value="ECO:0007669"/>
    <property type="project" value="TreeGrafter"/>
</dbReference>
<organism evidence="5 6">
    <name type="scientific">Flavobacterium reichenbachii</name>
    <dbReference type="NCBI Taxonomy" id="362418"/>
    <lineage>
        <taxon>Bacteria</taxon>
        <taxon>Pseudomonadati</taxon>
        <taxon>Bacteroidota</taxon>
        <taxon>Flavobacteriia</taxon>
        <taxon>Flavobacteriales</taxon>
        <taxon>Flavobacteriaceae</taxon>
        <taxon>Flavobacterium</taxon>
    </lineage>
</organism>
<dbReference type="Gene3D" id="3.40.47.10">
    <property type="match status" value="2"/>
</dbReference>
<evidence type="ECO:0000256" key="3">
    <source>
        <dbReference type="RuleBase" id="RU003694"/>
    </source>
</evidence>
<dbReference type="GO" id="GO:0006633">
    <property type="term" value="P:fatty acid biosynthetic process"/>
    <property type="evidence" value="ECO:0007669"/>
    <property type="project" value="TreeGrafter"/>
</dbReference>
<feature type="domain" description="Ketosynthase family 3 (KS3)" evidence="4">
    <location>
        <begin position="2"/>
        <end position="387"/>
    </location>
</feature>
<dbReference type="InterPro" id="IPR016039">
    <property type="entry name" value="Thiolase-like"/>
</dbReference>
<sequence>MNNKISITAFSSISPLGNSAEEVWKNYLDNEHCFSKQFLDQQETFVAALGAESKKIVAEVRESDIKYKFLDNSVLFALAASRKAVEQAGWSKSDVFGINIGSSRGATDLFEKHYKEYLDTGKAQTLASPTTTLGNISSWIAHDLQSVGPEISHSITCSTALHALLNGVAWLKSGMSDKFLIGGSEAPLTDFTIAQMRALKIYSRINKEDEAWPNLAFDFEKTQNTMVLGEGAGICCLESGEKENAIAYVTGVGFATEILEHNISISAEADCFQKSMKMALQDVDLNSVDAIVMHAPGTIKGDLTELRAIEKVFGSQLPLLTTNKWKIGHTFGASGMLSLELALLMLQHDKFIEVPFAKEKQQTRPLKKILINAVGFGGNAVSILIEKP</sequence>
<reference evidence="5 6" key="1">
    <citation type="submission" date="2014-07" db="EMBL/GenBank/DDBJ databases">
        <title>Genome of Flavobacterium reichenbachii LMG 25512.</title>
        <authorList>
            <person name="Stropko S.J."/>
            <person name="Pipes S.E."/>
            <person name="Newman J.D."/>
        </authorList>
    </citation>
    <scope>NUCLEOTIDE SEQUENCE [LARGE SCALE GENOMIC DNA]</scope>
    <source>
        <strain evidence="5 6">LMG 25512</strain>
    </source>
</reference>
<dbReference type="SMART" id="SM00825">
    <property type="entry name" value="PKS_KS"/>
    <property type="match status" value="1"/>
</dbReference>
<comment type="similarity">
    <text evidence="1 3">Belongs to the thiolase-like superfamily. Beta-ketoacyl-ACP synthases family.</text>
</comment>
<name>A0A085ZT41_9FLAO</name>
<gene>
    <name evidence="5" type="ORF">IW19_19770</name>
</gene>
<dbReference type="InterPro" id="IPR014031">
    <property type="entry name" value="Ketoacyl_synth_C"/>
</dbReference>
<dbReference type="Pfam" id="PF02801">
    <property type="entry name" value="Ketoacyl-synt_C"/>
    <property type="match status" value="1"/>
</dbReference>
<dbReference type="InterPro" id="IPR020841">
    <property type="entry name" value="PKS_Beta-ketoAc_synthase_dom"/>
</dbReference>
<evidence type="ECO:0000259" key="4">
    <source>
        <dbReference type="PROSITE" id="PS52004"/>
    </source>
</evidence>
<dbReference type="OrthoDB" id="1141849at2"/>
<evidence type="ECO:0000313" key="6">
    <source>
        <dbReference type="Proteomes" id="UP000028715"/>
    </source>
</evidence>
<dbReference type="PANTHER" id="PTHR11712">
    <property type="entry name" value="POLYKETIDE SYNTHASE-RELATED"/>
    <property type="match status" value="1"/>
</dbReference>
<dbReference type="STRING" id="362418.IW19_19770"/>
<dbReference type="eggNOG" id="COG0304">
    <property type="taxonomic scope" value="Bacteria"/>
</dbReference>
<accession>A0A085ZT41</accession>
<keyword evidence="2 3" id="KW-0808">Transferase</keyword>
<dbReference type="SUPFAM" id="SSF53901">
    <property type="entry name" value="Thiolase-like"/>
    <property type="match status" value="1"/>
</dbReference>
<dbReference type="InterPro" id="IPR000794">
    <property type="entry name" value="Beta-ketoacyl_synthase"/>
</dbReference>
<proteinExistence type="inferred from homology"/>